<feature type="domain" description="Codanin-1 C-terminal" evidence="3">
    <location>
        <begin position="799"/>
        <end position="899"/>
    </location>
</feature>
<keyword evidence="2" id="KW-0472">Membrane</keyword>
<dbReference type="Pfam" id="PF15296">
    <property type="entry name" value="Codanin-1_C"/>
    <property type="match status" value="1"/>
</dbReference>
<dbReference type="EMBL" id="JBBCAQ010000006">
    <property type="protein sequence ID" value="KAK7603115.1"/>
    <property type="molecule type" value="Genomic_DNA"/>
</dbReference>
<keyword evidence="2" id="KW-1133">Transmembrane helix</keyword>
<organism evidence="4 5">
    <name type="scientific">Parthenolecanium corni</name>
    <dbReference type="NCBI Taxonomy" id="536013"/>
    <lineage>
        <taxon>Eukaryota</taxon>
        <taxon>Metazoa</taxon>
        <taxon>Ecdysozoa</taxon>
        <taxon>Arthropoda</taxon>
        <taxon>Hexapoda</taxon>
        <taxon>Insecta</taxon>
        <taxon>Pterygota</taxon>
        <taxon>Neoptera</taxon>
        <taxon>Paraneoptera</taxon>
        <taxon>Hemiptera</taxon>
        <taxon>Sternorrhyncha</taxon>
        <taxon>Coccoidea</taxon>
        <taxon>Coccidae</taxon>
        <taxon>Parthenolecanium</taxon>
    </lineage>
</organism>
<comment type="caution">
    <text evidence="4">The sequence shown here is derived from an EMBL/GenBank/DDBJ whole genome shotgun (WGS) entry which is preliminary data.</text>
</comment>
<reference evidence="4 5" key="1">
    <citation type="submission" date="2024-03" db="EMBL/GenBank/DDBJ databases">
        <title>Adaptation during the transition from Ophiocordyceps entomopathogen to insect associate is accompanied by gene loss and intensified selection.</title>
        <authorList>
            <person name="Ward C.M."/>
            <person name="Onetto C.A."/>
            <person name="Borneman A.R."/>
        </authorList>
    </citation>
    <scope>NUCLEOTIDE SEQUENCE [LARGE SCALE GENOMIC DNA]</scope>
    <source>
        <strain evidence="4">AWRI1</strain>
        <tissue evidence="4">Single Adult Female</tissue>
    </source>
</reference>
<evidence type="ECO:0000313" key="4">
    <source>
        <dbReference type="EMBL" id="KAK7603115.1"/>
    </source>
</evidence>
<feature type="region of interest" description="Disordered" evidence="1">
    <location>
        <begin position="190"/>
        <end position="226"/>
    </location>
</feature>
<dbReference type="InterPro" id="IPR028171">
    <property type="entry name" value="Codanin-1_C"/>
</dbReference>
<dbReference type="GO" id="GO:0005634">
    <property type="term" value="C:nucleus"/>
    <property type="evidence" value="ECO:0007669"/>
    <property type="project" value="TreeGrafter"/>
</dbReference>
<dbReference type="GO" id="GO:0006325">
    <property type="term" value="P:chromatin organization"/>
    <property type="evidence" value="ECO:0007669"/>
    <property type="project" value="TreeGrafter"/>
</dbReference>
<accession>A0AAN9TUQ7</accession>
<proteinExistence type="predicted"/>
<feature type="compositionally biased region" description="Low complexity" evidence="1">
    <location>
        <begin position="85"/>
        <end position="98"/>
    </location>
</feature>
<evidence type="ECO:0000259" key="3">
    <source>
        <dbReference type="Pfam" id="PF15296"/>
    </source>
</evidence>
<feature type="compositionally biased region" description="Polar residues" evidence="1">
    <location>
        <begin position="99"/>
        <end position="113"/>
    </location>
</feature>
<dbReference type="InterPro" id="IPR040031">
    <property type="entry name" value="Codanin-1"/>
</dbReference>
<dbReference type="PANTHER" id="PTHR28678">
    <property type="entry name" value="CODANIN-1"/>
    <property type="match status" value="1"/>
</dbReference>
<feature type="transmembrane region" description="Helical" evidence="2">
    <location>
        <begin position="38"/>
        <end position="60"/>
    </location>
</feature>
<dbReference type="PANTHER" id="PTHR28678:SF1">
    <property type="entry name" value="CODANIN-1"/>
    <property type="match status" value="1"/>
</dbReference>
<dbReference type="AlphaFoldDB" id="A0AAN9TUQ7"/>
<evidence type="ECO:0000256" key="2">
    <source>
        <dbReference type="SAM" id="Phobius"/>
    </source>
</evidence>
<evidence type="ECO:0000256" key="1">
    <source>
        <dbReference type="SAM" id="MobiDB-lite"/>
    </source>
</evidence>
<feature type="compositionally biased region" description="Basic and acidic residues" evidence="1">
    <location>
        <begin position="210"/>
        <end position="220"/>
    </location>
</feature>
<keyword evidence="2" id="KW-0812">Transmembrane</keyword>
<feature type="region of interest" description="Disordered" evidence="1">
    <location>
        <begin position="82"/>
        <end position="113"/>
    </location>
</feature>
<dbReference type="Proteomes" id="UP001367676">
    <property type="component" value="Unassembled WGS sequence"/>
</dbReference>
<name>A0AAN9TUQ7_9HEMI</name>
<gene>
    <name evidence="4" type="ORF">V9T40_003114</name>
</gene>
<evidence type="ECO:0000313" key="5">
    <source>
        <dbReference type="Proteomes" id="UP001367676"/>
    </source>
</evidence>
<sequence>MSDLLTKSLLDSNELQKVIQWLLNNDITAHTTVSLYELIYYLSFLISILSVVFVTFKSLLPTPEQCIRDTTKESHHLASAISADSSLNRSQNSQSLNSTIDSPSSTPVKSDFSTPIKTNFATPTGSKFTSPAFSSRTSTPFNSIGYNTSGSSNLNSLNCSPGSMHLLEKRLVSKDTKQYSLEDFLVTKEKQGKQKKKKRASLMSCNSPKNVDKSNEEDGKVTSSENSAIKGELATPDGAIEPRSNEISPILNPLHTQLLRKLALIYSAIITSNLIQDLLKEINYLMSLLTSEMNFMKNENKDLQGNCQCTETSIKEMFLPFTKEICIFKTRSDGVFFVCVVLEDQWNMLKYLNKSTLQILCEMPVMAAHLPEFTNKIRTFVNDMKTTHQNVNILNREMLSATVKFQMDTDCRSNYAADELFYAFKKQRDEFYSLLHEWEDSSHRQTSSIEFFKARHKRLRQIFSTSSDCTNMFRLADLFVSQILASVFNENVENCEKLSASGIPLTKFDLLNRRFVTPCSIVVGFDKRFPGVQEFFKDFLRSSSENAFFLYHVRDALVHRIISLNNFQFSCEVSVALERQELFLVCINKLCLLAKFLSLITFLPYQDRHDLPLHQRIPFAEARKEVLPPLDLDHYLTVSIKAGRMVVTIPWIVEFLNGIDSTSVLLPYYKKLFAKLQYLLYRIKLPSAEKSLDNIFVIFSNDEKKLLEDEEIFNPLNQSSTSNLITASQIKELATRTQNDFNRRLAEECLQTINCVQILITLYVNSLFGNLIQSATIIRIEDISSLKDARIAVSSEFYVGEATLYQCCPQLYEIKSLLQNGNKLSYKSIIPQTEKTFCEQQNQKVAIDILMEAHLFSNMPKTVKSCVDFVAERIASNCVKEICKKLIPKIKNVLNEELRKEQQNKKKEENNVPILASFYSTLKRGVKEQLAIFCNNIEAALRALIETEVTEESVLNICIDIACRKCIEIVYNWIFNYINFNDMLTKEKSAINEEIDRQNASTAKIVDERKSKKSKSDSKKSDFDEWMEKKAAIGLYSSLPPVNALHNMRLLIRRALGVMEYNGEVKPTPEEVIRVLSEVIDAIKTRPDLQFIAFRRILMISLEVIYVFVFYCPQIVNNTVLEKFNQLWSFRKVCKLHLTFELILSPRNVDLLSAMTDSESYRVRHALTIFLVFVINNNLLHVSRLYSQLLRLLRRSWHPKVLNNVSECLKQVLRECNGGHEKISYIISWIADYIEDDDFD</sequence>
<keyword evidence="5" id="KW-1185">Reference proteome</keyword>
<protein>
    <recommendedName>
        <fullName evidence="3">Codanin-1 C-terminal domain-containing protein</fullName>
    </recommendedName>
</protein>